<dbReference type="Pfam" id="PF00534">
    <property type="entry name" value="Glycos_transf_1"/>
    <property type="match status" value="1"/>
</dbReference>
<evidence type="ECO:0000259" key="1">
    <source>
        <dbReference type="Pfam" id="PF00534"/>
    </source>
</evidence>
<dbReference type="STRING" id="1969733.B5V00_00590"/>
<protein>
    <recommendedName>
        <fullName evidence="1">Glycosyl transferase family 1 domain-containing protein</fullName>
    </recommendedName>
</protein>
<accession>A0A1X0YE27</accession>
<reference evidence="2 3" key="1">
    <citation type="submission" date="2017-03" db="EMBL/GenBank/DDBJ databases">
        <title>Genome sequence of Geothermobacter sp. EPR-M, Deep-Sea Iron Reducer.</title>
        <authorList>
            <person name="Tully B."/>
            <person name="Savalia P."/>
            <person name="Abuyen K."/>
            <person name="Baughan C."/>
            <person name="Romero E."/>
            <person name="Ronkowski C."/>
            <person name="Torres B."/>
            <person name="Tremblay J."/>
            <person name="Trujillo A."/>
            <person name="Tyler M."/>
            <person name="Perez-Rodriguez I."/>
            <person name="Amend J."/>
        </authorList>
    </citation>
    <scope>NUCLEOTIDE SEQUENCE [LARGE SCALE GENOMIC DNA]</scope>
    <source>
        <strain evidence="2 3">EPR-M</strain>
    </source>
</reference>
<dbReference type="RefSeq" id="WP_085008440.1">
    <property type="nucleotide sequence ID" value="NZ_NAAD01000001.1"/>
</dbReference>
<dbReference type="Gene3D" id="3.40.50.2000">
    <property type="entry name" value="Glycogen Phosphorylase B"/>
    <property type="match status" value="2"/>
</dbReference>
<dbReference type="OrthoDB" id="267270at2"/>
<sequence length="402" mass="45606">MLIYIFAEHYPNPYKPQFDTEFAYFIRQGHEIRIFVSGQYCSTLHPRVREYGLDKLTSCFPTTLKTLPGFLGAMVRRFFGSPLQYLKRSVAIFDSRHSLKINLLKMARMLMLPLAPPDLCYIHNLATASMVDFLPHIYPASRVFMYFHGGEVGGVNRVAREKELFSRMRVVLTNTDFSRKQAIRRGAPDERTVVAPVCFDMADYPDVAHKKYRESGLLHLISIGRLSEEKGLLHSLEAIRSLVDEGVRNFVYTIVGRGMQEQELKKYVQTHSLGDFVKFAGELDKSQVVDCLRRSDVLVLPSLVTETWAETQAAVVQEAMLMRVLVIATEAGGVPESTAPALRQFSVPVGDSWAIAEKIKQIMALPEVEVCLLGEEARRFAVDRYDINLNGHKYLEYVADCL</sequence>
<evidence type="ECO:0000313" key="3">
    <source>
        <dbReference type="Proteomes" id="UP000193136"/>
    </source>
</evidence>
<feature type="domain" description="Glycosyl transferase family 1" evidence="1">
    <location>
        <begin position="219"/>
        <end position="367"/>
    </location>
</feature>
<organism evidence="2 3">
    <name type="scientific">Geothermobacter hydrogeniphilus</name>
    <dbReference type="NCBI Taxonomy" id="1969733"/>
    <lineage>
        <taxon>Bacteria</taxon>
        <taxon>Pseudomonadati</taxon>
        <taxon>Thermodesulfobacteriota</taxon>
        <taxon>Desulfuromonadia</taxon>
        <taxon>Desulfuromonadales</taxon>
        <taxon>Geothermobacteraceae</taxon>
        <taxon>Geothermobacter</taxon>
    </lineage>
</organism>
<dbReference type="Proteomes" id="UP000193136">
    <property type="component" value="Unassembled WGS sequence"/>
</dbReference>
<proteinExistence type="predicted"/>
<dbReference type="AlphaFoldDB" id="A0A1X0YE27"/>
<keyword evidence="3" id="KW-1185">Reference proteome</keyword>
<dbReference type="CDD" id="cd03801">
    <property type="entry name" value="GT4_PimA-like"/>
    <property type="match status" value="1"/>
</dbReference>
<dbReference type="PANTHER" id="PTHR12526">
    <property type="entry name" value="GLYCOSYLTRANSFERASE"/>
    <property type="match status" value="1"/>
</dbReference>
<comment type="caution">
    <text evidence="2">The sequence shown here is derived from an EMBL/GenBank/DDBJ whole genome shotgun (WGS) entry which is preliminary data.</text>
</comment>
<dbReference type="GO" id="GO:0016757">
    <property type="term" value="F:glycosyltransferase activity"/>
    <property type="evidence" value="ECO:0007669"/>
    <property type="project" value="InterPro"/>
</dbReference>
<gene>
    <name evidence="2" type="ORF">B5V00_00590</name>
</gene>
<name>A0A1X0YE27_9BACT</name>
<dbReference type="EMBL" id="NAAD01000001">
    <property type="protein sequence ID" value="ORJ63396.1"/>
    <property type="molecule type" value="Genomic_DNA"/>
</dbReference>
<dbReference type="SUPFAM" id="SSF53756">
    <property type="entry name" value="UDP-Glycosyltransferase/glycogen phosphorylase"/>
    <property type="match status" value="1"/>
</dbReference>
<evidence type="ECO:0000313" key="2">
    <source>
        <dbReference type="EMBL" id="ORJ63396.1"/>
    </source>
</evidence>
<dbReference type="InterPro" id="IPR001296">
    <property type="entry name" value="Glyco_trans_1"/>
</dbReference>